<evidence type="ECO:0000313" key="2">
    <source>
        <dbReference type="Proteomes" id="UP000824029"/>
    </source>
</evidence>
<organism evidence="1 2">
    <name type="scientific">Candidatus Olsenella stercoravium</name>
    <dbReference type="NCBI Taxonomy" id="2838713"/>
    <lineage>
        <taxon>Bacteria</taxon>
        <taxon>Bacillati</taxon>
        <taxon>Actinomycetota</taxon>
        <taxon>Coriobacteriia</taxon>
        <taxon>Coriobacteriales</taxon>
        <taxon>Atopobiaceae</taxon>
        <taxon>Olsenella</taxon>
    </lineage>
</organism>
<dbReference type="EMBL" id="DXBZ01000096">
    <property type="protein sequence ID" value="HIZ18481.1"/>
    <property type="molecule type" value="Genomic_DNA"/>
</dbReference>
<reference evidence="1" key="1">
    <citation type="journal article" date="2021" name="PeerJ">
        <title>Extensive microbial diversity within the chicken gut microbiome revealed by metagenomics and culture.</title>
        <authorList>
            <person name="Gilroy R."/>
            <person name="Ravi A."/>
            <person name="Getino M."/>
            <person name="Pursley I."/>
            <person name="Horton D.L."/>
            <person name="Alikhan N.F."/>
            <person name="Baker D."/>
            <person name="Gharbi K."/>
            <person name="Hall N."/>
            <person name="Watson M."/>
            <person name="Adriaenssens E.M."/>
            <person name="Foster-Nyarko E."/>
            <person name="Jarju S."/>
            <person name="Secka A."/>
            <person name="Antonio M."/>
            <person name="Oren A."/>
            <person name="Chaudhuri R.R."/>
            <person name="La Ragione R."/>
            <person name="Hildebrand F."/>
            <person name="Pallen M.J."/>
        </authorList>
    </citation>
    <scope>NUCLEOTIDE SEQUENCE</scope>
    <source>
        <strain evidence="1">ChiHecolR3B27-1887</strain>
    </source>
</reference>
<gene>
    <name evidence="1" type="ORF">IAA22_05180</name>
</gene>
<dbReference type="AlphaFoldDB" id="A0A9D2IPJ2"/>
<name>A0A9D2IPJ2_9ACTN</name>
<dbReference type="Proteomes" id="UP000824029">
    <property type="component" value="Unassembled WGS sequence"/>
</dbReference>
<proteinExistence type="predicted"/>
<protein>
    <recommendedName>
        <fullName evidence="3">ATP-binding protein</fullName>
    </recommendedName>
</protein>
<accession>A0A9D2IPJ2</accession>
<evidence type="ECO:0000313" key="1">
    <source>
        <dbReference type="EMBL" id="HIZ18481.1"/>
    </source>
</evidence>
<comment type="caution">
    <text evidence="1">The sequence shown here is derived from an EMBL/GenBank/DDBJ whole genome shotgun (WGS) entry which is preliminary data.</text>
</comment>
<evidence type="ECO:0008006" key="3">
    <source>
        <dbReference type="Google" id="ProtNLM"/>
    </source>
</evidence>
<sequence length="211" mass="23116">MGVPVLIIGASGSGKSTSLRNFTSEEIGLVNVSGKPLPFRGGMKSARLSHAQDIQAIIAKGTRRAYVIDDAQYVMSFEEMDTKLSGYDKWNAIGYGFIGLVRSVSALPDDTIVYFLMHSEVGDDGRLKAKTLGKLIDNHYTLEGLFPVVLMCNSTKERHWFTTVNDGGSTVKAPMGMFEQAEIDNDLKAVDSAIRSYWGLKPLTDNEKKEG</sequence>
<reference evidence="1" key="2">
    <citation type="submission" date="2021-04" db="EMBL/GenBank/DDBJ databases">
        <authorList>
            <person name="Gilroy R."/>
        </authorList>
    </citation>
    <scope>NUCLEOTIDE SEQUENCE</scope>
    <source>
        <strain evidence="1">ChiHecolR3B27-1887</strain>
    </source>
</reference>